<keyword evidence="3" id="KW-1185">Reference proteome</keyword>
<dbReference type="Proteomes" id="UP001295444">
    <property type="component" value="Chromosome 04"/>
</dbReference>
<dbReference type="AlphaFoldDB" id="A0AAD1VZW9"/>
<evidence type="ECO:0000313" key="3">
    <source>
        <dbReference type="Proteomes" id="UP001295444"/>
    </source>
</evidence>
<organism evidence="2 3">
    <name type="scientific">Pelobates cultripes</name>
    <name type="common">Western spadefoot toad</name>
    <dbReference type="NCBI Taxonomy" id="61616"/>
    <lineage>
        <taxon>Eukaryota</taxon>
        <taxon>Metazoa</taxon>
        <taxon>Chordata</taxon>
        <taxon>Craniata</taxon>
        <taxon>Vertebrata</taxon>
        <taxon>Euteleostomi</taxon>
        <taxon>Amphibia</taxon>
        <taxon>Batrachia</taxon>
        <taxon>Anura</taxon>
        <taxon>Pelobatoidea</taxon>
        <taxon>Pelobatidae</taxon>
        <taxon>Pelobates</taxon>
    </lineage>
</organism>
<sequence length="130" mass="13994">ATTKIADAAGKLSATNWEDKFQANFDRICAAFWSRIASHAEQTQMHTIPATELKTAVPTTKHSSEPETHLAKSPHHPAHPPARVNNTVVLATRPSSGLGWTFLSFANHTPRGTTGTRCNVGPTILIMGSI</sequence>
<evidence type="ECO:0000256" key="1">
    <source>
        <dbReference type="SAM" id="MobiDB-lite"/>
    </source>
</evidence>
<name>A0AAD1VZW9_PELCU</name>
<dbReference type="EMBL" id="OW240915">
    <property type="protein sequence ID" value="CAH2282856.1"/>
    <property type="molecule type" value="Genomic_DNA"/>
</dbReference>
<protein>
    <submittedName>
        <fullName evidence="2">Uncharacterized protein</fullName>
    </submittedName>
</protein>
<gene>
    <name evidence="2" type="ORF">PECUL_23A016403</name>
</gene>
<accession>A0AAD1VZW9</accession>
<feature type="non-terminal residue" evidence="2">
    <location>
        <position position="130"/>
    </location>
</feature>
<evidence type="ECO:0000313" key="2">
    <source>
        <dbReference type="EMBL" id="CAH2282856.1"/>
    </source>
</evidence>
<feature type="non-terminal residue" evidence="2">
    <location>
        <position position="1"/>
    </location>
</feature>
<proteinExistence type="predicted"/>
<reference evidence="2" key="1">
    <citation type="submission" date="2022-03" db="EMBL/GenBank/DDBJ databases">
        <authorList>
            <person name="Alioto T."/>
            <person name="Alioto T."/>
            <person name="Gomez Garrido J."/>
        </authorList>
    </citation>
    <scope>NUCLEOTIDE SEQUENCE</scope>
</reference>
<feature type="region of interest" description="Disordered" evidence="1">
    <location>
        <begin position="59"/>
        <end position="82"/>
    </location>
</feature>